<reference evidence="4" key="1">
    <citation type="submission" date="2019-10" db="EMBL/GenBank/DDBJ databases">
        <authorList>
            <person name="Zhang R."/>
            <person name="Pan Y."/>
            <person name="Wang J."/>
            <person name="Ma R."/>
            <person name="Yu S."/>
        </authorList>
    </citation>
    <scope>NUCLEOTIDE SEQUENCE</scope>
    <source>
        <strain evidence="4">LA-IB0</strain>
        <tissue evidence="4">Leaf</tissue>
    </source>
</reference>
<comment type="caution">
    <text evidence="4">The sequence shown here is derived from an EMBL/GenBank/DDBJ whole genome shotgun (WGS) entry which is preliminary data.</text>
</comment>
<dbReference type="GO" id="GO:0015616">
    <property type="term" value="F:DNA translocase activity"/>
    <property type="evidence" value="ECO:0007669"/>
    <property type="project" value="TreeGrafter"/>
</dbReference>
<feature type="domain" description="Helicase C-terminal" evidence="3">
    <location>
        <begin position="868"/>
        <end position="1023"/>
    </location>
</feature>
<dbReference type="EMBL" id="WHWC01000001">
    <property type="protein sequence ID" value="KAG8391158.1"/>
    <property type="molecule type" value="Genomic_DNA"/>
</dbReference>
<dbReference type="Pfam" id="PF00176">
    <property type="entry name" value="SNF2-rel_dom"/>
    <property type="match status" value="1"/>
</dbReference>
<dbReference type="InterPro" id="IPR000330">
    <property type="entry name" value="SNF2_N"/>
</dbReference>
<dbReference type="SUPFAM" id="SSF52540">
    <property type="entry name" value="P-loop containing nucleoside triphosphate hydrolases"/>
    <property type="match status" value="2"/>
</dbReference>
<evidence type="ECO:0000256" key="1">
    <source>
        <dbReference type="ARBA" id="ARBA00022801"/>
    </source>
</evidence>
<accession>A0AAV6Y943</accession>
<dbReference type="InterPro" id="IPR050496">
    <property type="entry name" value="SNF2_RAD54_helicase_repair"/>
</dbReference>
<evidence type="ECO:0000256" key="2">
    <source>
        <dbReference type="SAM" id="MobiDB-lite"/>
    </source>
</evidence>
<gene>
    <name evidence="4" type="ORF">BUALT_Bualt01G0158700</name>
</gene>
<proteinExistence type="predicted"/>
<feature type="compositionally biased region" description="Polar residues" evidence="2">
    <location>
        <begin position="112"/>
        <end position="126"/>
    </location>
</feature>
<dbReference type="Proteomes" id="UP000826271">
    <property type="component" value="Unassembled WGS sequence"/>
</dbReference>
<dbReference type="PANTHER" id="PTHR45629">
    <property type="entry name" value="SNF2/RAD54 FAMILY MEMBER"/>
    <property type="match status" value="1"/>
</dbReference>
<evidence type="ECO:0000259" key="3">
    <source>
        <dbReference type="PROSITE" id="PS51194"/>
    </source>
</evidence>
<dbReference type="Gene3D" id="3.40.50.10810">
    <property type="entry name" value="Tandem AAA-ATPase domain"/>
    <property type="match status" value="2"/>
</dbReference>
<protein>
    <recommendedName>
        <fullName evidence="3">Helicase C-terminal domain-containing protein</fullName>
    </recommendedName>
</protein>
<keyword evidence="1" id="KW-0378">Hydrolase</keyword>
<dbReference type="CDD" id="cd18793">
    <property type="entry name" value="SF2_C_SNF"/>
    <property type="match status" value="1"/>
</dbReference>
<name>A0AAV6Y943_9LAMI</name>
<dbReference type="AlphaFoldDB" id="A0AAV6Y943"/>
<dbReference type="Pfam" id="PF00271">
    <property type="entry name" value="Helicase_C"/>
    <property type="match status" value="1"/>
</dbReference>
<evidence type="ECO:0000313" key="5">
    <source>
        <dbReference type="Proteomes" id="UP000826271"/>
    </source>
</evidence>
<sequence length="1200" mass="135500">MADAKKKQGLSLNQLHNRFLSDLSASQSKPKPKPVDDNTQSKVKLDEAFESTEGNGDVPRFDFDLPSPPLHGDVNVVEPVATLKDSSPLLFAGIADFDSPSSTLDVGKEADNQSMTSTGTCAETGSSDSLPFIERLIPFRSSIIVPKASEPHGSSKVAEEVDCESETNPSISNSYECNTNLPAGMKLKHIELESSKIPKKEDSASKNKSLLSGVDNLGSNFPGEEGRTKVRIEGRRRLCKISKNSDSDTDAGACTDFTKDDDPLFDGISDFDSPLQMNKTSESSGNEIRDILNDLSSRFDILSIEKKRVPKKVEVEDLQESVRSKLYDLNIKDGIPKHQTAASSSLFSSDFPAEKIESKVGGNVTNEHQKKKSFNTEVKNDNFVGKANRTMYHCEGLKNDELMRARVKSGSAKESQLHNSRREEEECGADDFVALSKRHTIKQVDRRQGKFIDISDDESDEVTILDDHVDEFTLSGPKFTYRLPGKIAKMLYPHQREGLKWLWSLHYKGKGGILGDDMGLGKTMQICGFIAGLFHSNLIRRVLIVAPKTLLTHWINELSTVGLSGKTREYFSTCTKTRHYELQYILQVFFLILTLYILYKWQETLCFTHSTKLITFSAFGTYYSLHLAQSLLSCCAQVIIQDKGVLLTTYDIVRNNTKSLCGDYHYHDDGEEDETTWDYMILDEELWALFSFCCPDLLGDKKEFKEKYEHFINRGNEKNASDREKRIGSSVAKDLRDCIEPYFLRRMKSEVFRDDASLSKKNEIIVWLRLTRCQRQLYEAFLKSEIVISACDGSPLAALTILKKICDHPLLLTKRAAEDVLEGMDSTVDQEDQRVAEKLAMHIADAAEKSDILENHDISCKISFIMSLLGDLLPKGHNVLIFSQTRKMLDLIQESLTSNHYKYMRIDGTTKSEDRAKLVKDFQEGRGAPIFLLTSQVGGLGLTLTNADRVIVVDPAWNPSTDNQSVDRAYRIGQKKDVIVYRLMTSSTVEEKIYRKQVFKGGLFRSATEHKEQIRYFSQQDLKDLFSLPKQGFDVSLTQRQLLEEHDHQHTMEESLKAHVEFLETLNIAGVSQHSLLFSKAAPLQAVEIEEDERRFRGSTFMGNASRRPSVEHNVDGSHYAFNPKDVKQLQKNSSPDVKEPSEDEIRERINRLSQIFANKVAISRLPDKGEKIHKQIAALNVQLDQVRMAKRNKDDVIEL</sequence>
<feature type="region of interest" description="Disordered" evidence="2">
    <location>
        <begin position="1"/>
        <end position="60"/>
    </location>
</feature>
<dbReference type="InterPro" id="IPR014001">
    <property type="entry name" value="Helicase_ATP-bd"/>
</dbReference>
<evidence type="ECO:0000313" key="4">
    <source>
        <dbReference type="EMBL" id="KAG8391158.1"/>
    </source>
</evidence>
<dbReference type="GO" id="GO:0016787">
    <property type="term" value="F:hydrolase activity"/>
    <property type="evidence" value="ECO:0007669"/>
    <property type="project" value="UniProtKB-KW"/>
</dbReference>
<dbReference type="Gene3D" id="3.40.50.300">
    <property type="entry name" value="P-loop containing nucleotide triphosphate hydrolases"/>
    <property type="match status" value="1"/>
</dbReference>
<organism evidence="4 5">
    <name type="scientific">Buddleja alternifolia</name>
    <dbReference type="NCBI Taxonomy" id="168488"/>
    <lineage>
        <taxon>Eukaryota</taxon>
        <taxon>Viridiplantae</taxon>
        <taxon>Streptophyta</taxon>
        <taxon>Embryophyta</taxon>
        <taxon>Tracheophyta</taxon>
        <taxon>Spermatophyta</taxon>
        <taxon>Magnoliopsida</taxon>
        <taxon>eudicotyledons</taxon>
        <taxon>Gunneridae</taxon>
        <taxon>Pentapetalae</taxon>
        <taxon>asterids</taxon>
        <taxon>lamiids</taxon>
        <taxon>Lamiales</taxon>
        <taxon>Scrophulariaceae</taxon>
        <taxon>Buddlejeae</taxon>
        <taxon>Buddleja</taxon>
    </lineage>
</organism>
<dbReference type="InterPro" id="IPR038718">
    <property type="entry name" value="SNF2-like_sf"/>
</dbReference>
<dbReference type="SMART" id="SM00487">
    <property type="entry name" value="DEXDc"/>
    <property type="match status" value="1"/>
</dbReference>
<dbReference type="InterPro" id="IPR049730">
    <property type="entry name" value="SNF2/RAD54-like_C"/>
</dbReference>
<dbReference type="PANTHER" id="PTHR45629:SF7">
    <property type="entry name" value="DNA EXCISION REPAIR PROTEIN ERCC-6-RELATED"/>
    <property type="match status" value="1"/>
</dbReference>
<dbReference type="PROSITE" id="PS51194">
    <property type="entry name" value="HELICASE_CTER"/>
    <property type="match status" value="1"/>
</dbReference>
<dbReference type="GO" id="GO:0005524">
    <property type="term" value="F:ATP binding"/>
    <property type="evidence" value="ECO:0007669"/>
    <property type="project" value="InterPro"/>
</dbReference>
<feature type="region of interest" description="Disordered" evidence="2">
    <location>
        <begin position="105"/>
        <end position="126"/>
    </location>
</feature>
<keyword evidence="5" id="KW-1185">Reference proteome</keyword>
<dbReference type="InterPro" id="IPR027417">
    <property type="entry name" value="P-loop_NTPase"/>
</dbReference>
<dbReference type="SMART" id="SM00490">
    <property type="entry name" value="HELICc"/>
    <property type="match status" value="1"/>
</dbReference>
<dbReference type="InterPro" id="IPR001650">
    <property type="entry name" value="Helicase_C-like"/>
</dbReference>